<evidence type="ECO:0000259" key="2">
    <source>
        <dbReference type="SMART" id="SM00359"/>
    </source>
</evidence>
<dbReference type="NCBIfam" id="TIGR03684">
    <property type="entry name" value="arCOG00985"/>
    <property type="match status" value="1"/>
</dbReference>
<dbReference type="PROSITE" id="PS50890">
    <property type="entry name" value="PUA"/>
    <property type="match status" value="1"/>
</dbReference>
<feature type="region of interest" description="Disordered" evidence="1">
    <location>
        <begin position="1"/>
        <end position="22"/>
    </location>
</feature>
<comment type="caution">
    <text evidence="3">The sequence shown here is derived from an EMBL/GenBank/DDBJ whole genome shotgun (WGS) entry which is preliminary data.</text>
</comment>
<dbReference type="SMART" id="SM00359">
    <property type="entry name" value="PUA"/>
    <property type="match status" value="1"/>
</dbReference>
<dbReference type="Gene3D" id="3.10.450.120">
    <property type="entry name" value="Pre-PUA domain, domain 1"/>
    <property type="match status" value="1"/>
</dbReference>
<dbReference type="NCBIfam" id="TIGR00451">
    <property type="entry name" value="unchar_dom_2"/>
    <property type="match status" value="1"/>
</dbReference>
<accession>A0A7C1T144</accession>
<dbReference type="GO" id="GO:0001731">
    <property type="term" value="P:formation of translation preinitiation complex"/>
    <property type="evidence" value="ECO:0007669"/>
    <property type="project" value="TreeGrafter"/>
</dbReference>
<dbReference type="InterPro" id="IPR002478">
    <property type="entry name" value="PUA"/>
</dbReference>
<evidence type="ECO:0000256" key="1">
    <source>
        <dbReference type="SAM" id="MobiDB-lite"/>
    </source>
</evidence>
<dbReference type="GO" id="GO:0003723">
    <property type="term" value="F:RNA binding"/>
    <property type="evidence" value="ECO:0007669"/>
    <property type="project" value="InterPro"/>
</dbReference>
<dbReference type="Pfam" id="PF09183">
    <property type="entry name" value="DUF1947"/>
    <property type="match status" value="1"/>
</dbReference>
<reference evidence="3" key="1">
    <citation type="journal article" date="2020" name="mSystems">
        <title>Genome- and Community-Level Interaction Insights into Carbon Utilization and Element Cycling Functions of Hydrothermarchaeota in Hydrothermal Sediment.</title>
        <authorList>
            <person name="Zhou Z."/>
            <person name="Liu Y."/>
            <person name="Xu W."/>
            <person name="Pan J."/>
            <person name="Luo Z.H."/>
            <person name="Li M."/>
        </authorList>
    </citation>
    <scope>NUCLEOTIDE SEQUENCE [LARGE SCALE GENOMIC DNA]</scope>
    <source>
        <strain evidence="4">SpSt-1125</strain>
        <strain evidence="3">SpSt-25</strain>
    </source>
</reference>
<dbReference type="InterPro" id="IPR004521">
    <property type="entry name" value="Uncharacterised_CHP00451"/>
</dbReference>
<protein>
    <submittedName>
        <fullName evidence="3">DUF1947 domain-containing protein</fullName>
    </submittedName>
</protein>
<dbReference type="EMBL" id="DRZM01000210">
    <property type="protein sequence ID" value="HHP05530.1"/>
    <property type="molecule type" value="Genomic_DNA"/>
</dbReference>
<dbReference type="PIRSF" id="PIRSF005067">
    <property type="entry name" value="Tma_RNA-bind_prd"/>
    <property type="match status" value="1"/>
</dbReference>
<dbReference type="SUPFAM" id="SSF88697">
    <property type="entry name" value="PUA domain-like"/>
    <property type="match status" value="1"/>
</dbReference>
<dbReference type="InterPro" id="IPR036974">
    <property type="entry name" value="PUA_sf"/>
</dbReference>
<dbReference type="InterPro" id="IPR015266">
    <property type="entry name" value="DUF1947"/>
</dbReference>
<organism evidence="3">
    <name type="scientific">Thermofilum pendens</name>
    <dbReference type="NCBI Taxonomy" id="2269"/>
    <lineage>
        <taxon>Archaea</taxon>
        <taxon>Thermoproteota</taxon>
        <taxon>Thermoprotei</taxon>
        <taxon>Thermofilales</taxon>
        <taxon>Thermofilaceae</taxon>
        <taxon>Thermofilum</taxon>
    </lineage>
</organism>
<dbReference type="PANTHER" id="PTHR22798">
    <property type="entry name" value="MCT-1 PROTEIN"/>
    <property type="match status" value="1"/>
</dbReference>
<dbReference type="InterPro" id="IPR015947">
    <property type="entry name" value="PUA-like_sf"/>
</dbReference>
<gene>
    <name evidence="4" type="ORF">ENM88_07300</name>
    <name evidence="3" type="ORF">ENP77_00660</name>
</gene>
<feature type="compositionally biased region" description="Basic residues" evidence="1">
    <location>
        <begin position="1"/>
        <end position="16"/>
    </location>
</feature>
<dbReference type="InterPro" id="IPR022430">
    <property type="entry name" value="CHP03684"/>
</dbReference>
<sequence length="176" mass="19350">MSRTSHGRKISSRHSLSKRDRRDFTEKAAKELGAKFKEAVEGSKNVEVAKVVDNRIQAVYYLDGVLAVLEHSQYGLIPSLYYIFRTGIMPEFASVYVDSGAIARILNGADVMAPGITRVEGEMRPGVKVLVRDEKERPIAVGISLVNASDVGPSKKGKAVVNLHYVGDDYWKLAQG</sequence>
<evidence type="ECO:0000313" key="4">
    <source>
        <dbReference type="EMBL" id="HHP05530.1"/>
    </source>
</evidence>
<name>A0A7C1T144_THEPE</name>
<evidence type="ECO:0000313" key="3">
    <source>
        <dbReference type="EMBL" id="HEB48298.1"/>
    </source>
</evidence>
<feature type="domain" description="PUA" evidence="2">
    <location>
        <begin position="93"/>
        <end position="167"/>
    </location>
</feature>
<dbReference type="Pfam" id="PF01472">
    <property type="entry name" value="PUA"/>
    <property type="match status" value="1"/>
</dbReference>
<dbReference type="Gene3D" id="2.30.130.10">
    <property type="entry name" value="PUA domain"/>
    <property type="match status" value="1"/>
</dbReference>
<proteinExistence type="predicted"/>
<dbReference type="SUPFAM" id="SSF88802">
    <property type="entry name" value="Pre-PUA domain"/>
    <property type="match status" value="1"/>
</dbReference>
<dbReference type="InterPro" id="IPR016437">
    <property type="entry name" value="MCT-1/Tma20"/>
</dbReference>
<dbReference type="PANTHER" id="PTHR22798:SF0">
    <property type="entry name" value="MALIGNANT T-CELL-AMPLIFIED SEQUENCE 1"/>
    <property type="match status" value="1"/>
</dbReference>
<dbReference type="EMBL" id="DSKP01000023">
    <property type="protein sequence ID" value="HEB48298.1"/>
    <property type="molecule type" value="Genomic_DNA"/>
</dbReference>
<dbReference type="AlphaFoldDB" id="A0A7C1T144"/>